<evidence type="ECO:0000256" key="2">
    <source>
        <dbReference type="SAM" id="SignalP"/>
    </source>
</evidence>
<accession>A0A1Q1PQP0</accession>
<feature type="signal peptide" evidence="2">
    <location>
        <begin position="1"/>
        <end position="21"/>
    </location>
</feature>
<dbReference type="InterPro" id="IPR036574">
    <property type="entry name" value="Scorpion_toxin-like_sf"/>
</dbReference>
<dbReference type="GO" id="GO:0050830">
    <property type="term" value="P:defense response to Gram-positive bacterium"/>
    <property type="evidence" value="ECO:0007669"/>
    <property type="project" value="UniProtKB-ARBA"/>
</dbReference>
<organism evidence="4">
    <name type="scientific">Bactrocera dorsalis</name>
    <name type="common">Oriental fruit fly</name>
    <name type="synonym">Dacus dorsalis</name>
    <dbReference type="NCBI Taxonomy" id="27457"/>
    <lineage>
        <taxon>Eukaryota</taxon>
        <taxon>Metazoa</taxon>
        <taxon>Ecdysozoa</taxon>
        <taxon>Arthropoda</taxon>
        <taxon>Hexapoda</taxon>
        <taxon>Insecta</taxon>
        <taxon>Pterygota</taxon>
        <taxon>Neoptera</taxon>
        <taxon>Endopterygota</taxon>
        <taxon>Diptera</taxon>
        <taxon>Brachycera</taxon>
        <taxon>Muscomorpha</taxon>
        <taxon>Tephritoidea</taxon>
        <taxon>Tephritidae</taxon>
        <taxon>Bactrocera</taxon>
        <taxon>Bactrocera</taxon>
    </lineage>
</organism>
<sequence length="90" mass="9787">MKIAFLAGLICAFCLLSVSKAAPTEGDSEMVNAFNAQLAAENPETLLTLNRQKRFTCDVLKSQAACSSHCVVLGRWKGGYCRRGTCICRQ</sequence>
<dbReference type="GO" id="GO:0005576">
    <property type="term" value="C:extracellular region"/>
    <property type="evidence" value="ECO:0007669"/>
    <property type="project" value="UniProtKB-ARBA"/>
</dbReference>
<keyword evidence="2" id="KW-0732">Signal</keyword>
<dbReference type="Pfam" id="PF01097">
    <property type="entry name" value="Defensin_2"/>
    <property type="match status" value="1"/>
</dbReference>
<evidence type="ECO:0000256" key="1">
    <source>
        <dbReference type="ARBA" id="ARBA00023157"/>
    </source>
</evidence>
<reference evidence="4" key="1">
    <citation type="submission" date="2016-07" db="EMBL/GenBank/DDBJ databases">
        <authorList>
            <person name="Liu S."/>
            <person name="Wang J."/>
        </authorList>
    </citation>
    <scope>NUCLEOTIDE SEQUENCE</scope>
</reference>
<name>A0A1Q1PQP0_BACDO</name>
<evidence type="ECO:0000313" key="4">
    <source>
        <dbReference type="EMBL" id="AQM74130.1"/>
    </source>
</evidence>
<dbReference type="Gene3D" id="3.30.30.10">
    <property type="entry name" value="Knottin, scorpion toxin-like"/>
    <property type="match status" value="1"/>
</dbReference>
<dbReference type="AlphaFoldDB" id="A0A1Q1PQP0"/>
<feature type="chain" id="PRO_5012094580" evidence="2">
    <location>
        <begin position="22"/>
        <end position="90"/>
    </location>
</feature>
<feature type="domain" description="Invertebrate defensins family profile" evidence="3">
    <location>
        <begin position="54"/>
        <end position="90"/>
    </location>
</feature>
<evidence type="ECO:0000259" key="3">
    <source>
        <dbReference type="PROSITE" id="PS51378"/>
    </source>
</evidence>
<dbReference type="EMBL" id="KX510002">
    <property type="protein sequence ID" value="AQM74130.1"/>
    <property type="molecule type" value="mRNA"/>
</dbReference>
<dbReference type="InterPro" id="IPR001542">
    <property type="entry name" value="Defensin_invertebrate/fungal"/>
</dbReference>
<keyword evidence="1" id="KW-1015">Disulfide bond</keyword>
<protein>
    <submittedName>
        <fullName evidence="4">Defensin</fullName>
    </submittedName>
</protein>
<dbReference type="SUPFAM" id="SSF57095">
    <property type="entry name" value="Scorpion toxin-like"/>
    <property type="match status" value="1"/>
</dbReference>
<reference evidence="4" key="2">
    <citation type="journal article" date="2017" name="Comp. Biochem. Physiol. B, Biochem. Mol. Biol.">
        <title>Antimicrobial peptide gene cecropin-2 and defensin respond to peptidoglycan infection in the female adult of oriental fruit fly, Bactrocera dorsalis (Hendel).</title>
        <authorList>
            <person name="Liu S.H."/>
            <person name="Wei D."/>
            <person name="Yuan G.R."/>
            <person name="Jiang H.B."/>
            <person name="Dou W."/>
            <person name="Wang J.J."/>
        </authorList>
    </citation>
    <scope>NUCLEOTIDE SEQUENCE</scope>
</reference>
<proteinExistence type="evidence at transcript level"/>
<dbReference type="PROSITE" id="PS51378">
    <property type="entry name" value="INVERT_DEFENSINS"/>
    <property type="match status" value="1"/>
</dbReference>